<keyword evidence="1" id="KW-1133">Transmembrane helix</keyword>
<organism evidence="2 3">
    <name type="scientific">Puccinia sorghi</name>
    <dbReference type="NCBI Taxonomy" id="27349"/>
    <lineage>
        <taxon>Eukaryota</taxon>
        <taxon>Fungi</taxon>
        <taxon>Dikarya</taxon>
        <taxon>Basidiomycota</taxon>
        <taxon>Pucciniomycotina</taxon>
        <taxon>Pucciniomycetes</taxon>
        <taxon>Pucciniales</taxon>
        <taxon>Pucciniaceae</taxon>
        <taxon>Puccinia</taxon>
    </lineage>
</organism>
<proteinExistence type="predicted"/>
<keyword evidence="1" id="KW-0472">Membrane</keyword>
<name>A0A0L6V850_9BASI</name>
<evidence type="ECO:0000313" key="2">
    <source>
        <dbReference type="EMBL" id="KNZ56928.1"/>
    </source>
</evidence>
<reference evidence="2 3" key="1">
    <citation type="submission" date="2015-08" db="EMBL/GenBank/DDBJ databases">
        <title>Next Generation Sequencing and Analysis of the Genome of Puccinia sorghi L Schw, the Causal Agent of Maize Common Rust.</title>
        <authorList>
            <person name="Rochi L."/>
            <person name="Burguener G."/>
            <person name="Darino M."/>
            <person name="Turjanski A."/>
            <person name="Kreff E."/>
            <person name="Dieguez M.J."/>
            <person name="Sacco F."/>
        </authorList>
    </citation>
    <scope>NUCLEOTIDE SEQUENCE [LARGE SCALE GENOMIC DNA]</scope>
    <source>
        <strain evidence="2 3">RO10H11247</strain>
    </source>
</reference>
<gene>
    <name evidence="2" type="ORF">VP01_2285g2</name>
</gene>
<feature type="transmembrane region" description="Helical" evidence="1">
    <location>
        <begin position="24"/>
        <end position="41"/>
    </location>
</feature>
<evidence type="ECO:0000313" key="3">
    <source>
        <dbReference type="Proteomes" id="UP000037035"/>
    </source>
</evidence>
<dbReference type="AlphaFoldDB" id="A0A0L6V850"/>
<keyword evidence="3" id="KW-1185">Reference proteome</keyword>
<dbReference type="Proteomes" id="UP000037035">
    <property type="component" value="Unassembled WGS sequence"/>
</dbReference>
<accession>A0A0L6V850</accession>
<protein>
    <submittedName>
        <fullName evidence="2">Uncharacterized protein</fullName>
    </submittedName>
</protein>
<comment type="caution">
    <text evidence="2">The sequence shown here is derived from an EMBL/GenBank/DDBJ whole genome shotgun (WGS) entry which is preliminary data.</text>
</comment>
<dbReference type="EMBL" id="LAVV01007153">
    <property type="protein sequence ID" value="KNZ56928.1"/>
    <property type="molecule type" value="Genomic_DNA"/>
</dbReference>
<keyword evidence="1" id="KW-0812">Transmembrane</keyword>
<dbReference type="VEuPathDB" id="FungiDB:VP01_2285g2"/>
<evidence type="ECO:0000256" key="1">
    <source>
        <dbReference type="SAM" id="Phobius"/>
    </source>
</evidence>
<sequence length="297" mass="33652">MAHHLPSSNSFSLNKVSKNLKKKIQIPNFLIISQIITHIFLNKPKKHSRTPIITPNHSIPNGSGKTVLFLVSFHPLSQKDSTFNRLAELIEELYIISNHHSNLKNKNKISGRMSGIGLRAKQLVRDVLVLFIAIFLTISSSSGTYAIPKKLKSSQLSLEMTLQKKLPEHTKFVSDCIWHFLSCVKTWAQPQTKCCFKTIALLVISFKPKLSYICQILNQIPSSKLGWLHDTSLMMHMRRTENILRNLVSPVGLVTTEASWEFLHLNCRHKGNPVEPQALRGNGQLLGRFHGMHIQSI</sequence>
<feature type="transmembrane region" description="Helical" evidence="1">
    <location>
        <begin position="127"/>
        <end position="147"/>
    </location>
</feature>